<dbReference type="Pfam" id="PF09791">
    <property type="entry name" value="Oxidored-like"/>
    <property type="match status" value="1"/>
</dbReference>
<comment type="cofactor">
    <cofactor evidence="1 6">
        <name>FAD</name>
        <dbReference type="ChEBI" id="CHEBI:57692"/>
    </cofactor>
</comment>
<accession>A0A915INB6</accession>
<feature type="binding site" evidence="6">
    <location>
        <position position="206"/>
    </location>
    <ligand>
        <name>FAD</name>
        <dbReference type="ChEBI" id="CHEBI:57692"/>
    </ligand>
</feature>
<keyword evidence="3 6" id="KW-0285">Flavoprotein</keyword>
<comment type="similarity">
    <text evidence="2">Belongs to the flavoprotein pyridine nucleotide cytochrome reductase family.</text>
</comment>
<dbReference type="Gene3D" id="3.40.50.80">
    <property type="entry name" value="Nucleotide-binding domain of ferredoxin-NADP reductase (FNR) module"/>
    <property type="match status" value="1"/>
</dbReference>
<dbReference type="InterPro" id="IPR017938">
    <property type="entry name" value="Riboflavin_synthase-like_b-brl"/>
</dbReference>
<feature type="binding site" evidence="6">
    <location>
        <position position="205"/>
    </location>
    <ligand>
        <name>FAD</name>
        <dbReference type="ChEBI" id="CHEBI:57692"/>
    </ligand>
</feature>
<evidence type="ECO:0000256" key="5">
    <source>
        <dbReference type="ARBA" id="ARBA00023002"/>
    </source>
</evidence>
<proteinExistence type="inferred from homology"/>
<name>A0A915INB6_ROMCU</name>
<evidence type="ECO:0000313" key="9">
    <source>
        <dbReference type="WBParaSite" id="nRc.2.0.1.t14923-RA"/>
    </source>
</evidence>
<dbReference type="InterPro" id="IPR001433">
    <property type="entry name" value="OxRdtase_FAD/NAD-bd"/>
</dbReference>
<dbReference type="Pfam" id="PF00175">
    <property type="entry name" value="NAD_binding_1"/>
    <property type="match status" value="1"/>
</dbReference>
<dbReference type="PRINTS" id="PR00406">
    <property type="entry name" value="CYTB5RDTASE"/>
</dbReference>
<dbReference type="InterPro" id="IPR039261">
    <property type="entry name" value="FNR_nucleotide-bd"/>
</dbReference>
<dbReference type="AlphaFoldDB" id="A0A915INB6"/>
<evidence type="ECO:0000256" key="2">
    <source>
        <dbReference type="ARBA" id="ARBA00006105"/>
    </source>
</evidence>
<protein>
    <submittedName>
        <fullName evidence="9">Cytochrome-b5 reductase</fullName>
    </submittedName>
</protein>
<feature type="binding site" evidence="6">
    <location>
        <position position="180"/>
    </location>
    <ligand>
        <name>FAD</name>
        <dbReference type="ChEBI" id="CHEBI:57692"/>
    </ligand>
</feature>
<organism evidence="8 9">
    <name type="scientific">Romanomermis culicivorax</name>
    <name type="common">Nematode worm</name>
    <dbReference type="NCBI Taxonomy" id="13658"/>
    <lineage>
        <taxon>Eukaryota</taxon>
        <taxon>Metazoa</taxon>
        <taxon>Ecdysozoa</taxon>
        <taxon>Nematoda</taxon>
        <taxon>Enoplea</taxon>
        <taxon>Dorylaimia</taxon>
        <taxon>Mermithida</taxon>
        <taxon>Mermithoidea</taxon>
        <taxon>Mermithidae</taxon>
        <taxon>Romanomermis</taxon>
    </lineage>
</organism>
<dbReference type="Proteomes" id="UP000887565">
    <property type="component" value="Unplaced"/>
</dbReference>
<feature type="binding site" evidence="6">
    <location>
        <position position="207"/>
    </location>
    <ligand>
        <name>FAD</name>
        <dbReference type="ChEBI" id="CHEBI:57692"/>
    </ligand>
</feature>
<dbReference type="WBParaSite" id="nRc.2.0.1.t14923-RA">
    <property type="protein sequence ID" value="nRc.2.0.1.t14923-RA"/>
    <property type="gene ID" value="nRc.2.0.1.g14923"/>
</dbReference>
<keyword evidence="8" id="KW-1185">Reference proteome</keyword>
<evidence type="ECO:0000256" key="6">
    <source>
        <dbReference type="PIRSR" id="PIRSR601834-1"/>
    </source>
</evidence>
<evidence type="ECO:0000256" key="3">
    <source>
        <dbReference type="ARBA" id="ARBA00022630"/>
    </source>
</evidence>
<dbReference type="CDD" id="cd06183">
    <property type="entry name" value="cyt_b5_reduct_like"/>
    <property type="match status" value="1"/>
</dbReference>
<dbReference type="Pfam" id="PF00970">
    <property type="entry name" value="FAD_binding_6"/>
    <property type="match status" value="1"/>
</dbReference>
<dbReference type="InterPro" id="IPR019180">
    <property type="entry name" value="Oxidoreductase-like_N"/>
</dbReference>
<sequence>MSQASSIMQKEYFQIVEDLIRDDRSLIFRLPPKPEEPLPSDCCGCSCRPCIFDMYRDDLLDWGARCLAQLQPEKYPYLKLQKIRNSDSLEFGPSGAQHLSLDPSSYTTMEVVDMKAQSSDTFLFRIKLPDESKRLDVPLGSHPLHPLMKRTILTGKILTVIGLQGQEFRLVSQNGETITRQFTPIVFPDQIGSFNLLIKLYEHGKMSSILRNLKRGEKIDVRGPFGLFTYRPNEYSDVLIMASGTGIAPIFQLIQKVLSDPDEATRLRLLFSSRNYSSIHFREKFHEWRRYWNFTTCYFLNHDEGETKIPYGEDVKFHKIDNHVVEKELKKIERPEKCLILVCGANRFMKDMINHVTKSGVPAPVPQWYRAGTGCITKNKLKSMGVLTFMKHSCFSFTTIWLQVLQKKSRNGRNGCCLVCRTFSIIDKIRLELVTSIMENGTHCNIASNADTTTRLKPTTAATLSQETLLCRHPQATKK</sequence>
<evidence type="ECO:0000259" key="7">
    <source>
        <dbReference type="PROSITE" id="PS51384"/>
    </source>
</evidence>
<feature type="domain" description="FAD-binding FR-type" evidence="7">
    <location>
        <begin position="104"/>
        <end position="231"/>
    </location>
</feature>
<dbReference type="Gene3D" id="2.40.30.10">
    <property type="entry name" value="Translation factors"/>
    <property type="match status" value="1"/>
</dbReference>
<evidence type="ECO:0000313" key="8">
    <source>
        <dbReference type="Proteomes" id="UP000887565"/>
    </source>
</evidence>
<dbReference type="PANTHER" id="PTHR19370:SF184">
    <property type="entry name" value="NADH-CYTOCHROME B5 REDUCTASE-LIKE"/>
    <property type="match status" value="1"/>
</dbReference>
<feature type="binding site" evidence="6">
    <location>
        <position position="199"/>
    </location>
    <ligand>
        <name>FAD</name>
        <dbReference type="ChEBI" id="CHEBI:57692"/>
    </ligand>
</feature>
<evidence type="ECO:0000256" key="4">
    <source>
        <dbReference type="ARBA" id="ARBA00022827"/>
    </source>
</evidence>
<keyword evidence="4 6" id="KW-0274">FAD</keyword>
<dbReference type="InterPro" id="IPR001834">
    <property type="entry name" value="CBR-like"/>
</dbReference>
<evidence type="ECO:0000256" key="1">
    <source>
        <dbReference type="ARBA" id="ARBA00001974"/>
    </source>
</evidence>
<dbReference type="SUPFAM" id="SSF63380">
    <property type="entry name" value="Riboflavin synthase domain-like"/>
    <property type="match status" value="1"/>
</dbReference>
<dbReference type="GO" id="GO:0016491">
    <property type="term" value="F:oxidoreductase activity"/>
    <property type="evidence" value="ECO:0007669"/>
    <property type="project" value="UniProtKB-KW"/>
</dbReference>
<dbReference type="InterPro" id="IPR017927">
    <property type="entry name" value="FAD-bd_FR_type"/>
</dbReference>
<reference evidence="9" key="1">
    <citation type="submission" date="2022-11" db="UniProtKB">
        <authorList>
            <consortium name="WormBaseParasite"/>
        </authorList>
    </citation>
    <scope>IDENTIFICATION</scope>
</reference>
<dbReference type="SUPFAM" id="SSF52343">
    <property type="entry name" value="Ferredoxin reductase-like, C-terminal NADP-linked domain"/>
    <property type="match status" value="1"/>
</dbReference>
<dbReference type="OMA" id="QHERILM"/>
<dbReference type="PANTHER" id="PTHR19370">
    <property type="entry name" value="NADH-CYTOCHROME B5 REDUCTASE"/>
    <property type="match status" value="1"/>
</dbReference>
<dbReference type="InterPro" id="IPR008333">
    <property type="entry name" value="Cbr1-like_FAD-bd_dom"/>
</dbReference>
<dbReference type="PROSITE" id="PS51384">
    <property type="entry name" value="FAD_FR"/>
    <property type="match status" value="1"/>
</dbReference>
<feature type="binding site" evidence="6">
    <location>
        <position position="197"/>
    </location>
    <ligand>
        <name>FAD</name>
        <dbReference type="ChEBI" id="CHEBI:57692"/>
    </ligand>
</feature>
<keyword evidence="5" id="KW-0560">Oxidoreductase</keyword>